<dbReference type="Gene3D" id="1.20.1290.10">
    <property type="entry name" value="AhpD-like"/>
    <property type="match status" value="1"/>
</dbReference>
<keyword evidence="4 7" id="KW-0326">Glycosidase</keyword>
<dbReference type="SUPFAM" id="SSF51445">
    <property type="entry name" value="(Trans)glycosidases"/>
    <property type="match status" value="1"/>
</dbReference>
<keyword evidence="3 7" id="KW-0378">Hydrolase</keyword>
<evidence type="ECO:0000313" key="9">
    <source>
        <dbReference type="EMBL" id="GAA4113165.1"/>
    </source>
</evidence>
<accession>A0ABP7XDZ9</accession>
<sequence>MTAASAATLPPSVTDLRRRLPADFAFGTATAAYQIEGAVAADGRSPSIWDAYCERPGAILGGDTGETTCDHYHRYAADADLLGWLGARFYRFSISWPRVLPEGSGRIEQRGLDFYRRLLDALDRNGVEPWVTLYHWDLPQVLQERDGGWAARSTAEAFAEFALVVHDALGDRIAHWTTLNEPFCSAFYGYAAGTQAPGVVDGPSAIAAGHHLMLGHGLALRAMRERRPDHRFGVTLNLSPVEAATAAAADQDAARRIDARRNRFFLDPILRGSYPADMVAELPQVDWEHLVRPGDLATIAQPLDLLGVNYYRRFVARAADPSGASAASASPAADTLVDAEAPAAAEPTPHVGCEDVEFVATGRPRTQMGWEIDPEGLTELLLRLHRDYPVPPLYLTENGMAHADEVGADGRVADPERIAYLRTHLEACADAIDRGVDLRGYFAWSFLDNFEWSLGLERRFGLVHVDYETQQRTPKDSAYWYRDLVAAETPRLRGTANRTEVLGAEHVRRSTAGVDPLAAPLQDLVTTACWGTVWERPELPRPTRSLVTVSLLAALGHHDELAVHVRGALRNGCTPEQIAEAVTHTAVYAGAPAALAAMRVVVATVREASPQDGP</sequence>
<evidence type="ECO:0000256" key="2">
    <source>
        <dbReference type="ARBA" id="ARBA00012744"/>
    </source>
</evidence>
<dbReference type="PROSITE" id="PS00653">
    <property type="entry name" value="GLYCOSYL_HYDROL_F1_2"/>
    <property type="match status" value="1"/>
</dbReference>
<evidence type="ECO:0000256" key="6">
    <source>
        <dbReference type="RuleBase" id="RU003690"/>
    </source>
</evidence>
<feature type="active site" description="Nucleophile" evidence="5">
    <location>
        <position position="397"/>
    </location>
</feature>
<dbReference type="InterPro" id="IPR017853">
    <property type="entry name" value="GH"/>
</dbReference>
<comment type="caution">
    <text evidence="9">The sequence shown here is derived from an EMBL/GenBank/DDBJ whole genome shotgun (WGS) entry which is preliminary data.</text>
</comment>
<dbReference type="InterPro" id="IPR033132">
    <property type="entry name" value="GH_1_N_CS"/>
</dbReference>
<feature type="domain" description="Carboxymuconolactone decarboxylase-like" evidence="8">
    <location>
        <begin position="521"/>
        <end position="601"/>
    </location>
</feature>
<dbReference type="PANTHER" id="PTHR10353:SF36">
    <property type="entry name" value="LP05116P"/>
    <property type="match status" value="1"/>
</dbReference>
<organism evidence="9 10">
    <name type="scientific">Nocardioides fonticola</name>
    <dbReference type="NCBI Taxonomy" id="450363"/>
    <lineage>
        <taxon>Bacteria</taxon>
        <taxon>Bacillati</taxon>
        <taxon>Actinomycetota</taxon>
        <taxon>Actinomycetes</taxon>
        <taxon>Propionibacteriales</taxon>
        <taxon>Nocardioidaceae</taxon>
        <taxon>Nocardioides</taxon>
    </lineage>
</organism>
<reference evidence="10" key="1">
    <citation type="journal article" date="2019" name="Int. J. Syst. Evol. Microbiol.">
        <title>The Global Catalogue of Microorganisms (GCM) 10K type strain sequencing project: providing services to taxonomists for standard genome sequencing and annotation.</title>
        <authorList>
            <consortium name="The Broad Institute Genomics Platform"/>
            <consortium name="The Broad Institute Genome Sequencing Center for Infectious Disease"/>
            <person name="Wu L."/>
            <person name="Ma J."/>
        </authorList>
    </citation>
    <scope>NUCLEOTIDE SEQUENCE [LARGE SCALE GENOMIC DNA]</scope>
    <source>
        <strain evidence="10">JCM 16703</strain>
    </source>
</reference>
<proteinExistence type="inferred from homology"/>
<dbReference type="Proteomes" id="UP001501495">
    <property type="component" value="Unassembled WGS sequence"/>
</dbReference>
<comment type="similarity">
    <text evidence="1 6">Belongs to the glycosyl hydrolase 1 family.</text>
</comment>
<dbReference type="SUPFAM" id="SSF69118">
    <property type="entry name" value="AhpD-like"/>
    <property type="match status" value="1"/>
</dbReference>
<gene>
    <name evidence="9" type="ORF">GCM10022215_10160</name>
</gene>
<protein>
    <recommendedName>
        <fullName evidence="2">beta-glucosidase</fullName>
        <ecNumber evidence="2">3.2.1.21</ecNumber>
    </recommendedName>
</protein>
<evidence type="ECO:0000256" key="5">
    <source>
        <dbReference type="PROSITE-ProRule" id="PRU10055"/>
    </source>
</evidence>
<evidence type="ECO:0000256" key="1">
    <source>
        <dbReference type="ARBA" id="ARBA00010838"/>
    </source>
</evidence>
<dbReference type="InterPro" id="IPR003779">
    <property type="entry name" value="CMD-like"/>
</dbReference>
<name>A0ABP7XDZ9_9ACTN</name>
<dbReference type="PANTHER" id="PTHR10353">
    <property type="entry name" value="GLYCOSYL HYDROLASE"/>
    <property type="match status" value="1"/>
</dbReference>
<evidence type="ECO:0000256" key="7">
    <source>
        <dbReference type="RuleBase" id="RU004468"/>
    </source>
</evidence>
<dbReference type="Pfam" id="PF00232">
    <property type="entry name" value="Glyco_hydro_1"/>
    <property type="match status" value="1"/>
</dbReference>
<evidence type="ECO:0000256" key="4">
    <source>
        <dbReference type="ARBA" id="ARBA00023295"/>
    </source>
</evidence>
<dbReference type="Gene3D" id="3.20.20.80">
    <property type="entry name" value="Glycosidases"/>
    <property type="match status" value="1"/>
</dbReference>
<evidence type="ECO:0000256" key="3">
    <source>
        <dbReference type="ARBA" id="ARBA00022801"/>
    </source>
</evidence>
<keyword evidence="10" id="KW-1185">Reference proteome</keyword>
<evidence type="ECO:0000259" key="8">
    <source>
        <dbReference type="Pfam" id="PF02627"/>
    </source>
</evidence>
<dbReference type="Pfam" id="PF02627">
    <property type="entry name" value="CMD"/>
    <property type="match status" value="1"/>
</dbReference>
<dbReference type="InterPro" id="IPR001360">
    <property type="entry name" value="Glyco_hydro_1"/>
</dbReference>
<dbReference type="InterPro" id="IPR018120">
    <property type="entry name" value="Glyco_hydro_1_AS"/>
</dbReference>
<dbReference type="PROSITE" id="PS00572">
    <property type="entry name" value="GLYCOSYL_HYDROL_F1_1"/>
    <property type="match status" value="1"/>
</dbReference>
<dbReference type="EMBL" id="BAAAZH010000008">
    <property type="protein sequence ID" value="GAA4113165.1"/>
    <property type="molecule type" value="Genomic_DNA"/>
</dbReference>
<dbReference type="EC" id="3.2.1.21" evidence="2"/>
<dbReference type="InterPro" id="IPR029032">
    <property type="entry name" value="AhpD-like"/>
</dbReference>
<evidence type="ECO:0000313" key="10">
    <source>
        <dbReference type="Proteomes" id="UP001501495"/>
    </source>
</evidence>
<dbReference type="PRINTS" id="PR00131">
    <property type="entry name" value="GLHYDRLASE1"/>
</dbReference>